<reference evidence="4 5" key="1">
    <citation type="submission" date="2015-09" db="EMBL/GenBank/DDBJ databases">
        <title>Genome announcement of multiple Pseudomonas syringae strains.</title>
        <authorList>
            <person name="Thakur S."/>
            <person name="Wang P.W."/>
            <person name="Gong Y."/>
            <person name="Weir B.S."/>
            <person name="Guttman D.S."/>
        </authorList>
    </citation>
    <scope>NUCLEOTIDE SEQUENCE [LARGE SCALE GENOMIC DNA]</scope>
    <source>
        <strain evidence="4 5">ICMP2823</strain>
    </source>
</reference>
<feature type="coiled-coil region" evidence="1">
    <location>
        <begin position="144"/>
        <end position="178"/>
    </location>
</feature>
<keyword evidence="3" id="KW-0472">Membrane</keyword>
<dbReference type="Gene3D" id="1.20.1170.10">
    <property type="match status" value="1"/>
</dbReference>
<feature type="compositionally biased region" description="Polar residues" evidence="2">
    <location>
        <begin position="211"/>
        <end position="239"/>
    </location>
</feature>
<evidence type="ECO:0000313" key="4">
    <source>
        <dbReference type="EMBL" id="KPW68650.1"/>
    </source>
</evidence>
<dbReference type="EMBL" id="LJPX01000474">
    <property type="protein sequence ID" value="KPW68650.1"/>
    <property type="molecule type" value="Genomic_DNA"/>
</dbReference>
<organism evidence="4 5">
    <name type="scientific">Pseudomonas cannabina</name>
    <dbReference type="NCBI Taxonomy" id="86840"/>
    <lineage>
        <taxon>Bacteria</taxon>
        <taxon>Pseudomonadati</taxon>
        <taxon>Pseudomonadota</taxon>
        <taxon>Gammaproteobacteria</taxon>
        <taxon>Pseudomonadales</taxon>
        <taxon>Pseudomonadaceae</taxon>
        <taxon>Pseudomonas</taxon>
    </lineage>
</organism>
<protein>
    <submittedName>
        <fullName evidence="4">Binary cytotoxin component</fullName>
    </submittedName>
</protein>
<dbReference type="PATRIC" id="fig|86840.3.peg.1798"/>
<dbReference type="Proteomes" id="UP000050564">
    <property type="component" value="Unassembled WGS sequence"/>
</dbReference>
<dbReference type="SUPFAM" id="SSF58100">
    <property type="entry name" value="Bacterial hemolysins"/>
    <property type="match status" value="1"/>
</dbReference>
<sequence length="239" mass="26275">FCLHPPKDMLVTYQAINNHGKSWRGIEDGIKRSGFAIDLFAAQFSGQGQTIINYIEKMDFASQLDLTVADLTIEEVRDKTPSPLSETDQRVCITLAEFLKKTASQIKGHQHAAGTLAQNIDTFSNVLSVRLIPGINDKVKLAARSDLNDQIKELEKDIEQLTTVIEQKNKEYKTAMNNIAWGGFGGPIGVAITGGIFGAKAEKIRKEKKSTGSFQESESSNTQRKSSFGSRRAQPANTV</sequence>
<keyword evidence="3" id="KW-0812">Transmembrane</keyword>
<keyword evidence="1" id="KW-0175">Coiled coil</keyword>
<keyword evidence="3" id="KW-1133">Transmembrane helix</keyword>
<name>A0A0P9L3E5_PSECA</name>
<evidence type="ECO:0000256" key="3">
    <source>
        <dbReference type="SAM" id="Phobius"/>
    </source>
</evidence>
<evidence type="ECO:0000256" key="1">
    <source>
        <dbReference type="SAM" id="Coils"/>
    </source>
</evidence>
<accession>A0A0P9L3E5</accession>
<gene>
    <name evidence="4" type="ORF">ALO81_01305</name>
</gene>
<evidence type="ECO:0000256" key="2">
    <source>
        <dbReference type="SAM" id="MobiDB-lite"/>
    </source>
</evidence>
<dbReference type="AlphaFoldDB" id="A0A0P9L3E5"/>
<dbReference type="NCBIfam" id="NF033928">
    <property type="entry name" value="alph_xenorhab_A"/>
    <property type="match status" value="1"/>
</dbReference>
<proteinExistence type="predicted"/>
<feature type="non-terminal residue" evidence="4">
    <location>
        <position position="1"/>
    </location>
</feature>
<comment type="caution">
    <text evidence="4">The sequence shown here is derived from an EMBL/GenBank/DDBJ whole genome shotgun (WGS) entry which is preliminary data.</text>
</comment>
<evidence type="ECO:0000313" key="5">
    <source>
        <dbReference type="Proteomes" id="UP000050564"/>
    </source>
</evidence>
<feature type="transmembrane region" description="Helical" evidence="3">
    <location>
        <begin position="179"/>
        <end position="199"/>
    </location>
</feature>
<feature type="region of interest" description="Disordered" evidence="2">
    <location>
        <begin position="207"/>
        <end position="239"/>
    </location>
</feature>